<reference evidence="2" key="1">
    <citation type="submission" date="2021-10" db="EMBL/GenBank/DDBJ databases">
        <title>Streptomonospora sp. nov., isolated from mangrove soil.</title>
        <authorList>
            <person name="Chen X."/>
            <person name="Ge X."/>
            <person name="Liu W."/>
        </authorList>
    </citation>
    <scope>NUCLEOTIDE SEQUENCE</scope>
    <source>
        <strain evidence="2">S1-112</strain>
    </source>
</reference>
<dbReference type="PANTHER" id="PTHR48098">
    <property type="entry name" value="ENTEROCHELIN ESTERASE-RELATED"/>
    <property type="match status" value="1"/>
</dbReference>
<dbReference type="GO" id="GO:0016747">
    <property type="term" value="F:acyltransferase activity, transferring groups other than amino-acyl groups"/>
    <property type="evidence" value="ECO:0007669"/>
    <property type="project" value="TreeGrafter"/>
</dbReference>
<comment type="caution">
    <text evidence="2">The sequence shown here is derived from an EMBL/GenBank/DDBJ whole genome shotgun (WGS) entry which is preliminary data.</text>
</comment>
<dbReference type="AlphaFoldDB" id="A0A9X3NMV6"/>
<name>A0A9X3NMV6_9ACTN</name>
<evidence type="ECO:0000256" key="1">
    <source>
        <dbReference type="SAM" id="SignalP"/>
    </source>
</evidence>
<dbReference type="Gene3D" id="3.40.50.1820">
    <property type="entry name" value="alpha/beta hydrolase"/>
    <property type="match status" value="1"/>
</dbReference>
<evidence type="ECO:0000313" key="3">
    <source>
        <dbReference type="Proteomes" id="UP001140076"/>
    </source>
</evidence>
<feature type="signal peptide" evidence="1">
    <location>
        <begin position="1"/>
        <end position="20"/>
    </location>
</feature>
<dbReference type="RefSeq" id="WP_270072319.1">
    <property type="nucleotide sequence ID" value="NZ_JAJAQC010000017.1"/>
</dbReference>
<dbReference type="Pfam" id="PF00756">
    <property type="entry name" value="Esterase"/>
    <property type="match status" value="1"/>
</dbReference>
<dbReference type="EMBL" id="JAJAQC010000017">
    <property type="protein sequence ID" value="MDA0565038.1"/>
    <property type="molecule type" value="Genomic_DNA"/>
</dbReference>
<dbReference type="Proteomes" id="UP001140076">
    <property type="component" value="Unassembled WGS sequence"/>
</dbReference>
<organism evidence="2 3">
    <name type="scientific">Streptomonospora mangrovi</name>
    <dbReference type="NCBI Taxonomy" id="2883123"/>
    <lineage>
        <taxon>Bacteria</taxon>
        <taxon>Bacillati</taxon>
        <taxon>Actinomycetota</taxon>
        <taxon>Actinomycetes</taxon>
        <taxon>Streptosporangiales</taxon>
        <taxon>Nocardiopsidaceae</taxon>
        <taxon>Streptomonospora</taxon>
    </lineage>
</organism>
<accession>A0A9X3NMV6</accession>
<keyword evidence="1" id="KW-0732">Signal</keyword>
<dbReference type="InterPro" id="IPR050583">
    <property type="entry name" value="Mycobacterial_A85_antigen"/>
</dbReference>
<protein>
    <submittedName>
        <fullName evidence="2">Esterase</fullName>
    </submittedName>
</protein>
<dbReference type="InterPro" id="IPR000801">
    <property type="entry name" value="Esterase-like"/>
</dbReference>
<proteinExistence type="predicted"/>
<dbReference type="PANTHER" id="PTHR48098:SF1">
    <property type="entry name" value="DIACYLGLYCEROL ACYLTRANSFERASE_MYCOLYLTRANSFERASE AG85A"/>
    <property type="match status" value="1"/>
</dbReference>
<feature type="chain" id="PRO_5040749650" evidence="1">
    <location>
        <begin position="21"/>
        <end position="328"/>
    </location>
</feature>
<sequence length="328" mass="34968">MFTTLSRRTAVLVASSLVVATAGTLASLRADEDPPGASAPVAGAAFLPGAAQDAPAVHPRPGEVASCERAGTDEIITVPDKGAPDGERPIWVRRPPGPDSADLPVLYLLHGSTTTHFDVRDAGVGKAMDEQMCRTGVEFVIAAPFGQEVGGRDTEWGDDADGEFHIETFVTEKAIEAVEGDHTRPRQLRAIGGFSMGGYGAAALPLRHPDTYSQAVSWAGYFKVDDPSDTFGDNPDAHAPDQLLDDPGVRDIRFMLIEGKDDHTPLQEGSIHGEAERFAGLLRERDMTVETLFPKGGHDFETWVPTFPQAVDFLVEGWTAPMAAPGGN</sequence>
<gene>
    <name evidence="2" type="ORF">LG943_12005</name>
</gene>
<evidence type="ECO:0000313" key="2">
    <source>
        <dbReference type="EMBL" id="MDA0565038.1"/>
    </source>
</evidence>
<keyword evidence="3" id="KW-1185">Reference proteome</keyword>
<dbReference type="SUPFAM" id="SSF53474">
    <property type="entry name" value="alpha/beta-Hydrolases"/>
    <property type="match status" value="1"/>
</dbReference>
<dbReference type="InterPro" id="IPR029058">
    <property type="entry name" value="AB_hydrolase_fold"/>
</dbReference>